<organism evidence="2 3">
    <name type="scientific">Methanooceanicella nereidis</name>
    <dbReference type="NCBI Taxonomy" id="2052831"/>
    <lineage>
        <taxon>Archaea</taxon>
        <taxon>Methanobacteriati</taxon>
        <taxon>Methanobacteriota</taxon>
        <taxon>Stenosarchaea group</taxon>
        <taxon>Methanomicrobia</taxon>
        <taxon>Methanocellales</taxon>
        <taxon>Methanocellaceae</taxon>
        <taxon>Methanooceanicella</taxon>
    </lineage>
</organism>
<reference evidence="2 3" key="1">
    <citation type="submission" date="2017-11" db="EMBL/GenBank/DDBJ databases">
        <title>Isolation and Characterization of Family Methanocellaceae Species from Potential Methane Hydrate Area Offshore Southwestern Taiwan.</title>
        <authorList>
            <person name="Zhang W.-L."/>
            <person name="Chen W.-C."/>
            <person name="Lai M.-C."/>
            <person name="Chen S.-C."/>
        </authorList>
    </citation>
    <scope>NUCLEOTIDE SEQUENCE [LARGE SCALE GENOMIC DNA]</scope>
    <source>
        <strain evidence="2 3">CWC-04</strain>
    </source>
</reference>
<dbReference type="AlphaFoldDB" id="A0AAP2RED6"/>
<evidence type="ECO:0000313" key="2">
    <source>
        <dbReference type="EMBL" id="MCD1294505.1"/>
    </source>
</evidence>
<dbReference type="EMBL" id="PGCK01000004">
    <property type="protein sequence ID" value="MCD1294505.1"/>
    <property type="molecule type" value="Genomic_DNA"/>
</dbReference>
<evidence type="ECO:0000259" key="1">
    <source>
        <dbReference type="SMART" id="SM01321"/>
    </source>
</evidence>
<dbReference type="InterPro" id="IPR036515">
    <property type="entry name" value="Transposase_17_sf"/>
</dbReference>
<dbReference type="Proteomes" id="UP001320159">
    <property type="component" value="Unassembled WGS sequence"/>
</dbReference>
<dbReference type="GO" id="GO:0004803">
    <property type="term" value="F:transposase activity"/>
    <property type="evidence" value="ECO:0007669"/>
    <property type="project" value="InterPro"/>
</dbReference>
<dbReference type="SMART" id="SM01321">
    <property type="entry name" value="Y1_Tnp"/>
    <property type="match status" value="1"/>
</dbReference>
<dbReference type="Pfam" id="PF01797">
    <property type="entry name" value="Y1_Tnp"/>
    <property type="match status" value="1"/>
</dbReference>
<name>A0AAP2RED6_9EURY</name>
<dbReference type="PANTHER" id="PTHR33360">
    <property type="entry name" value="TRANSPOSASE FOR INSERTION SEQUENCE ELEMENT IS200"/>
    <property type="match status" value="1"/>
</dbReference>
<feature type="domain" description="Transposase IS200-like" evidence="1">
    <location>
        <begin position="19"/>
        <end position="137"/>
    </location>
</feature>
<comment type="caution">
    <text evidence="2">The sequence shown here is derived from an EMBL/GenBank/DDBJ whole genome shotgun (WGS) entry which is preliminary data.</text>
</comment>
<keyword evidence="3" id="KW-1185">Reference proteome</keyword>
<dbReference type="PANTHER" id="PTHR33360:SF2">
    <property type="entry name" value="TRANSPOSASE FOR INSERTION SEQUENCE ELEMENT IS200"/>
    <property type="match status" value="1"/>
</dbReference>
<dbReference type="InterPro" id="IPR002686">
    <property type="entry name" value="Transposase_17"/>
</dbReference>
<gene>
    <name evidence="2" type="ORF">CUJ83_05760</name>
</gene>
<proteinExistence type="predicted"/>
<evidence type="ECO:0000313" key="3">
    <source>
        <dbReference type="Proteomes" id="UP001320159"/>
    </source>
</evidence>
<dbReference type="GO" id="GO:0003677">
    <property type="term" value="F:DNA binding"/>
    <property type="evidence" value="ECO:0007669"/>
    <property type="project" value="InterPro"/>
</dbReference>
<protein>
    <recommendedName>
        <fullName evidence="1">Transposase IS200-like domain-containing protein</fullName>
    </recommendedName>
</protein>
<accession>A0AAP2RED6</accession>
<dbReference type="NCBIfam" id="NF033573">
    <property type="entry name" value="transpos_IS200"/>
    <property type="match status" value="1"/>
</dbReference>
<dbReference type="SUPFAM" id="SSF143422">
    <property type="entry name" value="Transposase IS200-like"/>
    <property type="match status" value="1"/>
</dbReference>
<dbReference type="Gene3D" id="3.30.70.1290">
    <property type="entry name" value="Transposase IS200-like"/>
    <property type="match status" value="1"/>
</dbReference>
<dbReference type="GO" id="GO:0006313">
    <property type="term" value="P:DNA transposition"/>
    <property type="evidence" value="ECO:0007669"/>
    <property type="project" value="InterPro"/>
</dbReference>
<sequence>MSISWGYIAISAIEVSRGVFSINYHIVLITKNRRPVFIGPIKDYIESTIREISKSRELLASDIDVYPDHIRLNIAASPMESPYSIVKALKNLTWSFLVLKFPEIKAALSDGLWSSSYYIVTVEEVDKRTIDEYVAAHNDSNMVKLVA</sequence>